<dbReference type="NCBIfam" id="NF007160">
    <property type="entry name" value="PRK09598.1"/>
    <property type="match status" value="1"/>
</dbReference>
<evidence type="ECO:0000256" key="2">
    <source>
        <dbReference type="ARBA" id="ARBA00022475"/>
    </source>
</evidence>
<comment type="subcellular location">
    <subcellularLocation>
        <location evidence="1">Cell inner membrane</location>
        <topology evidence="1">Multi-pass membrane protein</topology>
    </subcellularLocation>
</comment>
<dbReference type="InterPro" id="IPR017850">
    <property type="entry name" value="Alkaline_phosphatase_core_sf"/>
</dbReference>
<dbReference type="Proteomes" id="UP000183077">
    <property type="component" value="Unassembled WGS sequence"/>
</dbReference>
<feature type="transmembrane region" description="Helical" evidence="8">
    <location>
        <begin position="152"/>
        <end position="177"/>
    </location>
</feature>
<sequence length="511" mass="58610">MLHILKSSLKTSHFALIMSVVNFVFFHLPFFNFVFDNTKATSLNGGFLIISLIILMILANFFAFYLFLSISKYLGKTLLILSFIINAIALYFANTYSVIIDESMIGNVFNTNFEESSGFFSFKLVLYVLLLGVLPCIYIYRTTLIKESIKRFFSTMGIVLTAMLLLAFANASNWLWIDKHSKQLGGLAMPWSYSVNTSLYYIHNAQKNKKEILLSDATIKNKQKAIVVLVIGESARRQNFSLYGYEKQTNPLLSKMDNLYHFDATSCATYTTAGVKCILEHQESNDLYEILPNYLYRNGVDVIWRTTNWGEPPVHIENYKNKEALKQITEDQTGDYDQVLLAGLKQEILSSTKDKIFIVLHTSTSHGPQYNKKYPKEFETFTPVCNSVELANCSQTELVNAYDNTIVYTDYILSRVIEDLKELKQYKSTMLFVSDHGESLGEKNLYMHGLPMSIAPKEQYEIPFIVWVSDNSKKLKPNNNLSQQHVFHSVMNFLSVDSSIYNEQMNIFLEK</sequence>
<dbReference type="SUPFAM" id="SSF53649">
    <property type="entry name" value="Alkaline phosphatase-like"/>
    <property type="match status" value="1"/>
</dbReference>
<feature type="transmembrane region" description="Helical" evidence="8">
    <location>
        <begin position="12"/>
        <end position="35"/>
    </location>
</feature>
<dbReference type="InterPro" id="IPR058130">
    <property type="entry name" value="PEA_transf_C"/>
</dbReference>
<feature type="domain" description="Phosphoethanolamine transferase N-terminal" evidence="10">
    <location>
        <begin position="61"/>
        <end position="203"/>
    </location>
</feature>
<dbReference type="Pfam" id="PF08019">
    <property type="entry name" value="EptA_B_N"/>
    <property type="match status" value="1"/>
</dbReference>
<feature type="domain" description="Sulfatase N-terminal" evidence="9">
    <location>
        <begin position="227"/>
        <end position="493"/>
    </location>
</feature>
<evidence type="ECO:0000256" key="5">
    <source>
        <dbReference type="ARBA" id="ARBA00022692"/>
    </source>
</evidence>
<dbReference type="EMBL" id="FNYS01000027">
    <property type="protein sequence ID" value="SEJ35121.1"/>
    <property type="molecule type" value="Genomic_DNA"/>
</dbReference>
<keyword evidence="3" id="KW-0997">Cell inner membrane</keyword>
<keyword evidence="5 8" id="KW-0812">Transmembrane</keyword>
<reference evidence="11 12" key="1">
    <citation type="submission" date="2016-10" db="EMBL/GenBank/DDBJ databases">
        <authorList>
            <person name="de Groot N.N."/>
        </authorList>
    </citation>
    <scope>NUCLEOTIDE SEQUENCE [LARGE SCALE GENOMIC DNA]</scope>
    <source>
        <strain evidence="11 12">DSM 23048</strain>
    </source>
</reference>
<dbReference type="InterPro" id="IPR012549">
    <property type="entry name" value="EptA-like_N"/>
</dbReference>
<feature type="transmembrane region" description="Helical" evidence="8">
    <location>
        <begin position="79"/>
        <end position="99"/>
    </location>
</feature>
<dbReference type="InterPro" id="IPR040423">
    <property type="entry name" value="PEA_transferase"/>
</dbReference>
<feature type="transmembrane region" description="Helical" evidence="8">
    <location>
        <begin position="47"/>
        <end position="67"/>
    </location>
</feature>
<evidence type="ECO:0000313" key="11">
    <source>
        <dbReference type="EMBL" id="SEJ35121.1"/>
    </source>
</evidence>
<dbReference type="CDD" id="cd16017">
    <property type="entry name" value="LptA"/>
    <property type="match status" value="1"/>
</dbReference>
<evidence type="ECO:0000259" key="10">
    <source>
        <dbReference type="Pfam" id="PF08019"/>
    </source>
</evidence>
<dbReference type="GO" id="GO:0016776">
    <property type="term" value="F:phosphotransferase activity, phosphate group as acceptor"/>
    <property type="evidence" value="ECO:0007669"/>
    <property type="project" value="TreeGrafter"/>
</dbReference>
<evidence type="ECO:0000256" key="8">
    <source>
        <dbReference type="SAM" id="Phobius"/>
    </source>
</evidence>
<organism evidence="11 12">
    <name type="scientific">Myroides marinus</name>
    <dbReference type="NCBI Taxonomy" id="703342"/>
    <lineage>
        <taxon>Bacteria</taxon>
        <taxon>Pseudomonadati</taxon>
        <taxon>Bacteroidota</taxon>
        <taxon>Flavobacteriia</taxon>
        <taxon>Flavobacteriales</taxon>
        <taxon>Flavobacteriaceae</taxon>
        <taxon>Myroides</taxon>
    </lineage>
</organism>
<proteinExistence type="predicted"/>
<evidence type="ECO:0000256" key="3">
    <source>
        <dbReference type="ARBA" id="ARBA00022519"/>
    </source>
</evidence>
<dbReference type="InterPro" id="IPR000917">
    <property type="entry name" value="Sulfatase_N"/>
</dbReference>
<keyword evidence="2" id="KW-1003">Cell membrane</keyword>
<dbReference type="AlphaFoldDB" id="A0A1H6Y1I5"/>
<accession>A0A1H6Y1I5</accession>
<evidence type="ECO:0000259" key="9">
    <source>
        <dbReference type="Pfam" id="PF00884"/>
    </source>
</evidence>
<gene>
    <name evidence="11" type="ORF">SAMN04488018_1276</name>
</gene>
<evidence type="ECO:0000256" key="1">
    <source>
        <dbReference type="ARBA" id="ARBA00004429"/>
    </source>
</evidence>
<name>A0A1H6Y1I5_9FLAO</name>
<dbReference type="Gene3D" id="3.40.720.10">
    <property type="entry name" value="Alkaline Phosphatase, subunit A"/>
    <property type="match status" value="1"/>
</dbReference>
<keyword evidence="4 11" id="KW-0808">Transferase</keyword>
<keyword evidence="6 8" id="KW-1133">Transmembrane helix</keyword>
<dbReference type="GO" id="GO:0005886">
    <property type="term" value="C:plasma membrane"/>
    <property type="evidence" value="ECO:0007669"/>
    <property type="project" value="UniProtKB-SubCell"/>
</dbReference>
<dbReference type="Pfam" id="PF00884">
    <property type="entry name" value="Sulfatase"/>
    <property type="match status" value="1"/>
</dbReference>
<dbReference type="GO" id="GO:0009244">
    <property type="term" value="P:lipopolysaccharide core region biosynthetic process"/>
    <property type="evidence" value="ECO:0007669"/>
    <property type="project" value="TreeGrafter"/>
</dbReference>
<dbReference type="PANTHER" id="PTHR30443">
    <property type="entry name" value="INNER MEMBRANE PROTEIN"/>
    <property type="match status" value="1"/>
</dbReference>
<feature type="transmembrane region" description="Helical" evidence="8">
    <location>
        <begin position="119"/>
        <end position="140"/>
    </location>
</feature>
<evidence type="ECO:0000256" key="6">
    <source>
        <dbReference type="ARBA" id="ARBA00022989"/>
    </source>
</evidence>
<dbReference type="NCBIfam" id="NF028537">
    <property type="entry name" value="P_eth_NH2_trans"/>
    <property type="match status" value="1"/>
</dbReference>
<dbReference type="PANTHER" id="PTHR30443:SF0">
    <property type="entry name" value="PHOSPHOETHANOLAMINE TRANSFERASE EPTA"/>
    <property type="match status" value="1"/>
</dbReference>
<evidence type="ECO:0000313" key="12">
    <source>
        <dbReference type="Proteomes" id="UP000183077"/>
    </source>
</evidence>
<protein>
    <submittedName>
        <fullName evidence="11">Lipid A ethanolaminephosphotransferase</fullName>
    </submittedName>
</protein>
<evidence type="ECO:0000256" key="4">
    <source>
        <dbReference type="ARBA" id="ARBA00022679"/>
    </source>
</evidence>
<keyword evidence="7 8" id="KW-0472">Membrane</keyword>
<evidence type="ECO:0000256" key="7">
    <source>
        <dbReference type="ARBA" id="ARBA00023136"/>
    </source>
</evidence>